<keyword evidence="1" id="KW-0378">Hydrolase</keyword>
<dbReference type="Proteomes" id="UP000286045">
    <property type="component" value="Unassembled WGS sequence"/>
</dbReference>
<evidence type="ECO:0008006" key="5">
    <source>
        <dbReference type="Google" id="ProtNLM"/>
    </source>
</evidence>
<evidence type="ECO:0000313" key="4">
    <source>
        <dbReference type="Proteomes" id="UP000286045"/>
    </source>
</evidence>
<dbReference type="GO" id="GO:0016788">
    <property type="term" value="F:hydrolase activity, acting on ester bonds"/>
    <property type="evidence" value="ECO:0007669"/>
    <property type="project" value="InterPro"/>
</dbReference>
<dbReference type="PANTHER" id="PTHR45648">
    <property type="entry name" value="GDSL LIPASE/ACYLHYDROLASE FAMILY PROTEIN (AFU_ORTHOLOGUE AFUA_4G14700)"/>
    <property type="match status" value="1"/>
</dbReference>
<gene>
    <name evidence="3" type="ORF">EKO27_g11954</name>
</gene>
<organism evidence="3 4">
    <name type="scientific">Xylaria grammica</name>
    <dbReference type="NCBI Taxonomy" id="363999"/>
    <lineage>
        <taxon>Eukaryota</taxon>
        <taxon>Fungi</taxon>
        <taxon>Dikarya</taxon>
        <taxon>Ascomycota</taxon>
        <taxon>Pezizomycotina</taxon>
        <taxon>Sordariomycetes</taxon>
        <taxon>Xylariomycetidae</taxon>
        <taxon>Xylariales</taxon>
        <taxon>Xylariaceae</taxon>
        <taxon>Xylaria</taxon>
    </lineage>
</organism>
<dbReference type="InterPro" id="IPR001087">
    <property type="entry name" value="GDSL"/>
</dbReference>
<evidence type="ECO:0000256" key="1">
    <source>
        <dbReference type="ARBA" id="ARBA00022801"/>
    </source>
</evidence>
<accession>A0A439CLX6</accession>
<feature type="chain" id="PRO_5019093781" description="Carbohydrate esterase family 16 protein" evidence="2">
    <location>
        <begin position="18"/>
        <end position="376"/>
    </location>
</feature>
<protein>
    <recommendedName>
        <fullName evidence="5">Carbohydrate esterase family 16 protein</fullName>
    </recommendedName>
</protein>
<evidence type="ECO:0000256" key="2">
    <source>
        <dbReference type="SAM" id="SignalP"/>
    </source>
</evidence>
<keyword evidence="2" id="KW-0732">Signal</keyword>
<dbReference type="PROSITE" id="PS51257">
    <property type="entry name" value="PROKAR_LIPOPROTEIN"/>
    <property type="match status" value="1"/>
</dbReference>
<dbReference type="PANTHER" id="PTHR45648:SF22">
    <property type="entry name" value="GDSL LIPASE_ACYLHYDROLASE FAMILY PROTEIN (AFU_ORTHOLOGUE AFUA_4G14700)"/>
    <property type="match status" value="1"/>
</dbReference>
<dbReference type="Pfam" id="PF00657">
    <property type="entry name" value="Lipase_GDSL"/>
    <property type="match status" value="1"/>
</dbReference>
<dbReference type="InterPro" id="IPR036514">
    <property type="entry name" value="SGNH_hydro_sf"/>
</dbReference>
<name>A0A439CLX6_9PEZI</name>
<proteinExistence type="predicted"/>
<evidence type="ECO:0000313" key="3">
    <source>
        <dbReference type="EMBL" id="RWA03152.1"/>
    </source>
</evidence>
<dbReference type="SUPFAM" id="SSF52266">
    <property type="entry name" value="SGNH hydrolase"/>
    <property type="match status" value="1"/>
</dbReference>
<feature type="signal peptide" evidence="2">
    <location>
        <begin position="1"/>
        <end position="17"/>
    </location>
</feature>
<dbReference type="CDD" id="cd01846">
    <property type="entry name" value="fatty_acyltransferase_like"/>
    <property type="match status" value="1"/>
</dbReference>
<dbReference type="Gene3D" id="3.40.50.1110">
    <property type="entry name" value="SGNH hydrolase"/>
    <property type="match status" value="1"/>
</dbReference>
<reference evidence="3 4" key="1">
    <citation type="submission" date="2018-12" db="EMBL/GenBank/DDBJ databases">
        <title>Draft genome sequence of Xylaria grammica IHI A82.</title>
        <authorList>
            <person name="Buettner E."/>
            <person name="Kellner H."/>
        </authorList>
    </citation>
    <scope>NUCLEOTIDE SEQUENCE [LARGE SCALE GENOMIC DNA]</scope>
    <source>
        <strain evidence="3 4">IHI A82</strain>
    </source>
</reference>
<keyword evidence="4" id="KW-1185">Reference proteome</keyword>
<sequence length="376" mass="41298">MLFRALLLSSLAAGISGCTRPKVKNLILFGDSYTDEGRLQYLLGSGGVPPPPGTVIPRSNVTAAGSYSWPYFASQKLGAETYNYAISGAFCSNEIVRQFLDVGGMLFPFPAVIEDEIPAFKADVEYASTHANTTFLHDRTAENSVYALWIGTNDLGIGAFLSDEQVSGKTVSDYIDCVWTLFDEVYSTGGRRFVLLTELPLERSPLYASIENGGTGDVNYWTDKATYNTTQYEEKIRESTTTVNTIYDYGGPFQLLVQKRWRGASFTILNAHQIVLDIISEPEKYLDAPANVTGFYYTCPDPLSTDGCVASEHPLSSFLWYDSLHPSTRTGEIIGLEFAKALEGNSSDLDFESAAAMCSQLSTGLNPKFPTKILKY</sequence>
<comment type="caution">
    <text evidence="3">The sequence shown here is derived from an EMBL/GenBank/DDBJ whole genome shotgun (WGS) entry which is preliminary data.</text>
</comment>
<dbReference type="InterPro" id="IPR051058">
    <property type="entry name" value="GDSL_Est/Lipase"/>
</dbReference>
<dbReference type="AlphaFoldDB" id="A0A439CLX6"/>
<dbReference type="EMBL" id="RYZI01000916">
    <property type="protein sequence ID" value="RWA03152.1"/>
    <property type="molecule type" value="Genomic_DNA"/>
</dbReference>